<gene>
    <name evidence="8" type="ORF">RCL2_000430600</name>
</gene>
<feature type="transmembrane region" description="Helical" evidence="7">
    <location>
        <begin position="87"/>
        <end position="108"/>
    </location>
</feature>
<keyword evidence="3" id="KW-0813">Transport</keyword>
<protein>
    <submittedName>
        <fullName evidence="8">Plasma membrane iron permease</fullName>
    </submittedName>
</protein>
<keyword evidence="3" id="KW-0408">Iron</keyword>
<dbReference type="EMBL" id="BLAL01000027">
    <property type="protein sequence ID" value="GES76918.1"/>
    <property type="molecule type" value="Genomic_DNA"/>
</dbReference>
<comment type="similarity">
    <text evidence="2">Belongs to the oxidase-dependent Fe transporter (OFeT) (TC 9.A.10.1) family.</text>
</comment>
<evidence type="ECO:0000313" key="9">
    <source>
        <dbReference type="Proteomes" id="UP000615446"/>
    </source>
</evidence>
<evidence type="ECO:0000256" key="5">
    <source>
        <dbReference type="ARBA" id="ARBA00022989"/>
    </source>
</evidence>
<feature type="transmembrane region" description="Helical" evidence="7">
    <location>
        <begin position="51"/>
        <end position="75"/>
    </location>
</feature>
<reference evidence="8" key="1">
    <citation type="submission" date="2019-10" db="EMBL/GenBank/DDBJ databases">
        <title>Conservation and host-specific expression of non-tandemly repeated heterogenous ribosome RNA gene in arbuscular mycorrhizal fungi.</title>
        <authorList>
            <person name="Maeda T."/>
            <person name="Kobayashi Y."/>
            <person name="Nakagawa T."/>
            <person name="Ezawa T."/>
            <person name="Yamaguchi K."/>
            <person name="Bino T."/>
            <person name="Nishimoto Y."/>
            <person name="Shigenobu S."/>
            <person name="Kawaguchi M."/>
        </authorList>
    </citation>
    <scope>NUCLEOTIDE SEQUENCE</scope>
    <source>
        <strain evidence="8">HR1</strain>
    </source>
</reference>
<feature type="transmembrane region" description="Helical" evidence="7">
    <location>
        <begin position="232"/>
        <end position="253"/>
    </location>
</feature>
<dbReference type="OrthoDB" id="4364at2759"/>
<evidence type="ECO:0000256" key="7">
    <source>
        <dbReference type="SAM" id="Phobius"/>
    </source>
</evidence>
<dbReference type="GO" id="GO:0033573">
    <property type="term" value="C:high-affinity iron permease complex"/>
    <property type="evidence" value="ECO:0007669"/>
    <property type="project" value="InterPro"/>
</dbReference>
<keyword evidence="3" id="KW-0406">Ion transport</keyword>
<evidence type="ECO:0000313" key="8">
    <source>
        <dbReference type="EMBL" id="GES76918.1"/>
    </source>
</evidence>
<organism evidence="8 9">
    <name type="scientific">Rhizophagus clarus</name>
    <dbReference type="NCBI Taxonomy" id="94130"/>
    <lineage>
        <taxon>Eukaryota</taxon>
        <taxon>Fungi</taxon>
        <taxon>Fungi incertae sedis</taxon>
        <taxon>Mucoromycota</taxon>
        <taxon>Glomeromycotina</taxon>
        <taxon>Glomeromycetes</taxon>
        <taxon>Glomerales</taxon>
        <taxon>Glomeraceae</taxon>
        <taxon>Rhizophagus</taxon>
    </lineage>
</organism>
<evidence type="ECO:0000256" key="6">
    <source>
        <dbReference type="ARBA" id="ARBA00023136"/>
    </source>
</evidence>
<sequence length="292" mass="33696">MAIELFNLTAFFIILRETLECTLIITILFSLIDRIIQDENQELRKELKRKIWIGIGFGVIISLIISAIFLAVNLIIEKNNWEQTNNIWETVFSFVATFLITMMAFNMIKITNWKDSIEKRLSNIMLNYLRHHRRNLLPLSLLPLTFICRESLETFILITGTGAKIYSLPIPILVGTSTGLLIGFFSSACNELEDIIGSKEIILWELNCCDPSENNGWSIAGNLFGWRNKATVASTIGYFLYWFIIIIYVLFVYNCHKNNITQQEQQHQELQSQPESNITMQETENLEISSLL</sequence>
<evidence type="ECO:0000256" key="1">
    <source>
        <dbReference type="ARBA" id="ARBA00004141"/>
    </source>
</evidence>
<keyword evidence="4 7" id="KW-0812">Transmembrane</keyword>
<comment type="caution">
    <text evidence="8">The sequence shown here is derived from an EMBL/GenBank/DDBJ whole genome shotgun (WGS) entry which is preliminary data.</text>
</comment>
<accession>A0A8H3KZU8</accession>
<dbReference type="AlphaFoldDB" id="A0A8H3KZU8"/>
<evidence type="ECO:0000256" key="2">
    <source>
        <dbReference type="ARBA" id="ARBA00008333"/>
    </source>
</evidence>
<dbReference type="Proteomes" id="UP000615446">
    <property type="component" value="Unassembled WGS sequence"/>
</dbReference>
<dbReference type="InterPro" id="IPR004923">
    <property type="entry name" value="FTR1/Fip1/EfeU"/>
</dbReference>
<keyword evidence="6 7" id="KW-0472">Membrane</keyword>
<feature type="transmembrane region" description="Helical" evidence="7">
    <location>
        <begin position="6"/>
        <end position="31"/>
    </location>
</feature>
<dbReference type="PANTHER" id="PTHR31632">
    <property type="entry name" value="IRON TRANSPORTER FTH1"/>
    <property type="match status" value="1"/>
</dbReference>
<dbReference type="Pfam" id="PF03239">
    <property type="entry name" value="FTR1"/>
    <property type="match status" value="1"/>
</dbReference>
<keyword evidence="5 7" id="KW-1133">Transmembrane helix</keyword>
<evidence type="ECO:0000256" key="3">
    <source>
        <dbReference type="ARBA" id="ARBA00022496"/>
    </source>
</evidence>
<dbReference type="PANTHER" id="PTHR31632:SF2">
    <property type="entry name" value="PLASMA MEMBRANE IRON PERMEASE"/>
    <property type="match status" value="1"/>
</dbReference>
<keyword evidence="3" id="KW-0410">Iron transport</keyword>
<dbReference type="GO" id="GO:0015093">
    <property type="term" value="F:ferrous iron transmembrane transporter activity"/>
    <property type="evidence" value="ECO:0007669"/>
    <property type="project" value="TreeGrafter"/>
</dbReference>
<proteinExistence type="inferred from homology"/>
<comment type="subcellular location">
    <subcellularLocation>
        <location evidence="1">Membrane</location>
        <topology evidence="1">Multi-pass membrane protein</topology>
    </subcellularLocation>
</comment>
<evidence type="ECO:0000256" key="4">
    <source>
        <dbReference type="ARBA" id="ARBA00022692"/>
    </source>
</evidence>
<name>A0A8H3KZU8_9GLOM</name>